<protein>
    <submittedName>
        <fullName evidence="10">Two-component system OmpR family response regulator</fullName>
    </submittedName>
</protein>
<comment type="caution">
    <text evidence="10">The sequence shown here is derived from an EMBL/GenBank/DDBJ whole genome shotgun (WGS) entry which is preliminary data.</text>
</comment>
<evidence type="ECO:0000259" key="9">
    <source>
        <dbReference type="PROSITE" id="PS51755"/>
    </source>
</evidence>
<feature type="modified residue" description="4-aspartylphosphate" evidence="6">
    <location>
        <position position="61"/>
    </location>
</feature>
<keyword evidence="4 7" id="KW-0238">DNA-binding</keyword>
<dbReference type="SMART" id="SM00448">
    <property type="entry name" value="REC"/>
    <property type="match status" value="1"/>
</dbReference>
<feature type="domain" description="OmpR/PhoB-type" evidence="9">
    <location>
        <begin position="140"/>
        <end position="240"/>
    </location>
</feature>
<dbReference type="PANTHER" id="PTHR48111">
    <property type="entry name" value="REGULATOR OF RPOS"/>
    <property type="match status" value="1"/>
</dbReference>
<dbReference type="InterPro" id="IPR011006">
    <property type="entry name" value="CheY-like_superfamily"/>
</dbReference>
<evidence type="ECO:0000256" key="1">
    <source>
        <dbReference type="ARBA" id="ARBA00022553"/>
    </source>
</evidence>
<dbReference type="InterPro" id="IPR036388">
    <property type="entry name" value="WH-like_DNA-bd_sf"/>
</dbReference>
<dbReference type="SUPFAM" id="SSF46894">
    <property type="entry name" value="C-terminal effector domain of the bipartite response regulators"/>
    <property type="match status" value="1"/>
</dbReference>
<feature type="DNA-binding region" description="OmpR/PhoB-type" evidence="7">
    <location>
        <begin position="140"/>
        <end position="240"/>
    </location>
</feature>
<dbReference type="InterPro" id="IPR001867">
    <property type="entry name" value="OmpR/PhoB-type_DNA-bd"/>
</dbReference>
<sequence length="251" mass="28189">MKASASVTHQPHVLIVDDDQRIRAMLARFLGDHGMYVTVAGDGVQMFDALSREAADLIVLDVMLPGESGFSLCRQLQNPERPIPVILLTAMDGETDRVVGLELGADDYIVKPFNPRELIARIRAVLRRTYVKADQAQRKRPVYRFADWTINVSHRSLKSPTGMLTDLTSGEFDLLLAFVEHPQQILSRDRLMDLARGRNSNPFDRSIDVQISRLRRKIETSPLDPVLIKTVRNGGYFFAADVSSEVDGQTE</sequence>
<accession>A0ABT9T2Q5</accession>
<dbReference type="InterPro" id="IPR001789">
    <property type="entry name" value="Sig_transdc_resp-reg_receiver"/>
</dbReference>
<keyword evidence="2" id="KW-0902">Two-component regulatory system</keyword>
<dbReference type="Pfam" id="PF00486">
    <property type="entry name" value="Trans_reg_C"/>
    <property type="match status" value="1"/>
</dbReference>
<dbReference type="InterPro" id="IPR039420">
    <property type="entry name" value="WalR-like"/>
</dbReference>
<proteinExistence type="predicted"/>
<keyword evidence="1 6" id="KW-0597">Phosphoprotein</keyword>
<evidence type="ECO:0000313" key="11">
    <source>
        <dbReference type="Proteomes" id="UP001237737"/>
    </source>
</evidence>
<reference evidence="10 11" key="1">
    <citation type="submission" date="2023-07" db="EMBL/GenBank/DDBJ databases">
        <title>Sorghum-associated microbial communities from plants grown in Nebraska, USA.</title>
        <authorList>
            <person name="Schachtman D."/>
        </authorList>
    </citation>
    <scope>NUCLEOTIDE SEQUENCE [LARGE SCALE GENOMIC DNA]</scope>
    <source>
        <strain evidence="10 11">CC60</strain>
    </source>
</reference>
<dbReference type="Gene3D" id="3.40.50.2300">
    <property type="match status" value="1"/>
</dbReference>
<dbReference type="PANTHER" id="PTHR48111:SF4">
    <property type="entry name" value="DNA-BINDING DUAL TRANSCRIPTIONAL REGULATOR OMPR"/>
    <property type="match status" value="1"/>
</dbReference>
<dbReference type="InterPro" id="IPR016032">
    <property type="entry name" value="Sig_transdc_resp-reg_C-effctor"/>
</dbReference>
<keyword evidence="3" id="KW-0805">Transcription regulation</keyword>
<evidence type="ECO:0000256" key="5">
    <source>
        <dbReference type="ARBA" id="ARBA00023163"/>
    </source>
</evidence>
<dbReference type="PROSITE" id="PS51755">
    <property type="entry name" value="OMPR_PHOB"/>
    <property type="match status" value="1"/>
</dbReference>
<evidence type="ECO:0000313" key="10">
    <source>
        <dbReference type="EMBL" id="MDQ0011550.1"/>
    </source>
</evidence>
<keyword evidence="5" id="KW-0804">Transcription</keyword>
<dbReference type="Gene3D" id="6.10.250.690">
    <property type="match status" value="1"/>
</dbReference>
<evidence type="ECO:0000259" key="8">
    <source>
        <dbReference type="PROSITE" id="PS50110"/>
    </source>
</evidence>
<dbReference type="Proteomes" id="UP001237737">
    <property type="component" value="Unassembled WGS sequence"/>
</dbReference>
<dbReference type="SUPFAM" id="SSF52172">
    <property type="entry name" value="CheY-like"/>
    <property type="match status" value="1"/>
</dbReference>
<evidence type="ECO:0000256" key="2">
    <source>
        <dbReference type="ARBA" id="ARBA00023012"/>
    </source>
</evidence>
<dbReference type="CDD" id="cd17574">
    <property type="entry name" value="REC_OmpR"/>
    <property type="match status" value="1"/>
</dbReference>
<evidence type="ECO:0000256" key="3">
    <source>
        <dbReference type="ARBA" id="ARBA00023015"/>
    </source>
</evidence>
<dbReference type="RefSeq" id="WP_306852244.1">
    <property type="nucleotide sequence ID" value="NZ_JAUSSK010000006.1"/>
</dbReference>
<dbReference type="Gene3D" id="1.10.10.10">
    <property type="entry name" value="Winged helix-like DNA-binding domain superfamily/Winged helix DNA-binding domain"/>
    <property type="match status" value="1"/>
</dbReference>
<dbReference type="PROSITE" id="PS50110">
    <property type="entry name" value="RESPONSE_REGULATORY"/>
    <property type="match status" value="1"/>
</dbReference>
<evidence type="ECO:0000256" key="4">
    <source>
        <dbReference type="ARBA" id="ARBA00023125"/>
    </source>
</evidence>
<evidence type="ECO:0000256" key="7">
    <source>
        <dbReference type="PROSITE-ProRule" id="PRU01091"/>
    </source>
</evidence>
<name>A0ABT9T2Q5_9GAMM</name>
<gene>
    <name evidence="10" type="ORF">J2T07_003764</name>
</gene>
<evidence type="ECO:0000256" key="6">
    <source>
        <dbReference type="PROSITE-ProRule" id="PRU00169"/>
    </source>
</evidence>
<feature type="domain" description="Response regulatory" evidence="8">
    <location>
        <begin position="12"/>
        <end position="126"/>
    </location>
</feature>
<organism evidence="10 11">
    <name type="scientific">Luteibacter jiangsuensis</name>
    <dbReference type="NCBI Taxonomy" id="637577"/>
    <lineage>
        <taxon>Bacteria</taxon>
        <taxon>Pseudomonadati</taxon>
        <taxon>Pseudomonadota</taxon>
        <taxon>Gammaproteobacteria</taxon>
        <taxon>Lysobacterales</taxon>
        <taxon>Rhodanobacteraceae</taxon>
        <taxon>Luteibacter</taxon>
    </lineage>
</organism>
<dbReference type="EMBL" id="JAUSSK010000006">
    <property type="protein sequence ID" value="MDQ0011550.1"/>
    <property type="molecule type" value="Genomic_DNA"/>
</dbReference>
<dbReference type="SMART" id="SM00862">
    <property type="entry name" value="Trans_reg_C"/>
    <property type="match status" value="1"/>
</dbReference>
<dbReference type="CDD" id="cd00383">
    <property type="entry name" value="trans_reg_C"/>
    <property type="match status" value="1"/>
</dbReference>
<keyword evidence="11" id="KW-1185">Reference proteome</keyword>
<dbReference type="Pfam" id="PF00072">
    <property type="entry name" value="Response_reg"/>
    <property type="match status" value="1"/>
</dbReference>